<dbReference type="Pfam" id="PF00026">
    <property type="entry name" value="Asp"/>
    <property type="match status" value="1"/>
</dbReference>
<reference evidence="4 5" key="1">
    <citation type="submission" date="2013-11" db="EMBL/GenBank/DDBJ databases">
        <title>Opisthorchis viverrini - life in the bile duct.</title>
        <authorList>
            <person name="Young N.D."/>
            <person name="Nagarajan N."/>
            <person name="Lin S.J."/>
            <person name="Korhonen P.K."/>
            <person name="Jex A.R."/>
            <person name="Hall R.S."/>
            <person name="Safavi-Hemami H."/>
            <person name="Kaewkong W."/>
            <person name="Bertrand D."/>
            <person name="Gao S."/>
            <person name="Seet Q."/>
            <person name="Wongkham S."/>
            <person name="Teh B.T."/>
            <person name="Wongkham C."/>
            <person name="Intapan P.M."/>
            <person name="Maleewong W."/>
            <person name="Yang X."/>
            <person name="Hu M."/>
            <person name="Wang Z."/>
            <person name="Hofmann A."/>
            <person name="Sternberg P.W."/>
            <person name="Tan P."/>
            <person name="Wang J."/>
            <person name="Gasser R.B."/>
        </authorList>
    </citation>
    <scope>NUCLEOTIDE SEQUENCE [LARGE SCALE GENOMIC DNA]</scope>
</reference>
<keyword evidence="2" id="KW-0812">Transmembrane</keyword>
<dbReference type="InterPro" id="IPR034164">
    <property type="entry name" value="Pepsin-like_dom"/>
</dbReference>
<dbReference type="STRING" id="6198.A0A075A994"/>
<dbReference type="InterPro" id="IPR021109">
    <property type="entry name" value="Peptidase_aspartic_dom_sf"/>
</dbReference>
<dbReference type="KEGG" id="ovi:T265_01715"/>
<accession>A0A075A994</accession>
<protein>
    <recommendedName>
        <fullName evidence="3">Peptidase A1 domain-containing protein</fullName>
    </recommendedName>
</protein>
<dbReference type="PANTHER" id="PTHR47966">
    <property type="entry name" value="BETA-SITE APP-CLEAVING ENZYME, ISOFORM A-RELATED"/>
    <property type="match status" value="1"/>
</dbReference>
<evidence type="ECO:0000256" key="1">
    <source>
        <dbReference type="ARBA" id="ARBA00007447"/>
    </source>
</evidence>
<dbReference type="SUPFAM" id="SSF50630">
    <property type="entry name" value="Acid proteases"/>
    <property type="match status" value="1"/>
</dbReference>
<evidence type="ECO:0000313" key="5">
    <source>
        <dbReference type="Proteomes" id="UP000054324"/>
    </source>
</evidence>
<dbReference type="AlphaFoldDB" id="A0A075A994"/>
<dbReference type="RefSeq" id="XP_009164045.1">
    <property type="nucleotide sequence ID" value="XM_009165781.1"/>
</dbReference>
<dbReference type="PROSITE" id="PS51767">
    <property type="entry name" value="PEPTIDASE_A1"/>
    <property type="match status" value="1"/>
</dbReference>
<dbReference type="PRINTS" id="PR00792">
    <property type="entry name" value="PEPSIN"/>
</dbReference>
<sequence length="351" mass="39745">MSVLNFIARIDWRRRSKFGVDMYESSFFFFLGLSYGFVQIGVQQFKVMFDTGGFSRWIPSSRSAADHFPNRVKYDENSPTRTSLEKQYVVSYSGEQYEGNVVMDNILIAGQSVEQFTLNEMICSSITVDASVGHDGIFGMSKPSKGPMGKEIFEVNLLDHFLAVGTVQEAVFTFRFCGQPGMRRFSWFVNGDLIFGGVRDEFHHLPIVYLPTYQSKQWMVYIDSIVYGDVILCMSCYALLDTGTPGTRAPGKALQMLLQDSVVEVYDAAVLHVPHQRLPYLLPITINLRSHAFTLHPEQLVRPVGNVYVFAIDGTQDASENNWLIGISFLRHFHTIFDQQNNRVGFAAVKC</sequence>
<dbReference type="InterPro" id="IPR001461">
    <property type="entry name" value="Aspartic_peptidase_A1"/>
</dbReference>
<evidence type="ECO:0000313" key="4">
    <source>
        <dbReference type="EMBL" id="KER32300.1"/>
    </source>
</evidence>
<dbReference type="Gene3D" id="2.40.70.10">
    <property type="entry name" value="Acid Proteases"/>
    <property type="match status" value="2"/>
</dbReference>
<evidence type="ECO:0000256" key="2">
    <source>
        <dbReference type="SAM" id="Phobius"/>
    </source>
</evidence>
<dbReference type="GO" id="GO:0004190">
    <property type="term" value="F:aspartic-type endopeptidase activity"/>
    <property type="evidence" value="ECO:0007669"/>
    <property type="project" value="InterPro"/>
</dbReference>
<keyword evidence="2" id="KW-1133">Transmembrane helix</keyword>
<gene>
    <name evidence="4" type="ORF">T265_01715</name>
</gene>
<feature type="transmembrane region" description="Helical" evidence="2">
    <location>
        <begin position="20"/>
        <end position="38"/>
    </location>
</feature>
<evidence type="ECO:0000259" key="3">
    <source>
        <dbReference type="PROSITE" id="PS51767"/>
    </source>
</evidence>
<dbReference type="CTD" id="20315903"/>
<dbReference type="GO" id="GO:0006508">
    <property type="term" value="P:proteolysis"/>
    <property type="evidence" value="ECO:0007669"/>
    <property type="project" value="InterPro"/>
</dbReference>
<organism evidence="4 5">
    <name type="scientific">Opisthorchis viverrini</name>
    <name type="common">Southeast Asian liver fluke</name>
    <dbReference type="NCBI Taxonomy" id="6198"/>
    <lineage>
        <taxon>Eukaryota</taxon>
        <taxon>Metazoa</taxon>
        <taxon>Spiralia</taxon>
        <taxon>Lophotrochozoa</taxon>
        <taxon>Platyhelminthes</taxon>
        <taxon>Trematoda</taxon>
        <taxon>Digenea</taxon>
        <taxon>Opisthorchiida</taxon>
        <taxon>Opisthorchiata</taxon>
        <taxon>Opisthorchiidae</taxon>
        <taxon>Opisthorchis</taxon>
    </lineage>
</organism>
<feature type="domain" description="Peptidase A1" evidence="3">
    <location>
        <begin position="34"/>
        <end position="347"/>
    </location>
</feature>
<dbReference type="EMBL" id="KL596636">
    <property type="protein sequence ID" value="KER32300.1"/>
    <property type="molecule type" value="Genomic_DNA"/>
</dbReference>
<keyword evidence="5" id="KW-1185">Reference proteome</keyword>
<dbReference type="GeneID" id="20315903"/>
<dbReference type="Proteomes" id="UP000054324">
    <property type="component" value="Unassembled WGS sequence"/>
</dbReference>
<comment type="similarity">
    <text evidence="1">Belongs to the peptidase A1 family.</text>
</comment>
<dbReference type="InterPro" id="IPR033121">
    <property type="entry name" value="PEPTIDASE_A1"/>
</dbReference>
<dbReference type="CDD" id="cd05471">
    <property type="entry name" value="pepsin_like"/>
    <property type="match status" value="1"/>
</dbReference>
<proteinExistence type="inferred from homology"/>
<name>A0A075A994_OPIVI</name>
<keyword evidence="2" id="KW-0472">Membrane</keyword>
<dbReference type="OrthoDB" id="6614841at2759"/>